<organism evidence="2 3">
    <name type="scientific">Colletotrichum costaricense</name>
    <dbReference type="NCBI Taxonomy" id="1209916"/>
    <lineage>
        <taxon>Eukaryota</taxon>
        <taxon>Fungi</taxon>
        <taxon>Dikarya</taxon>
        <taxon>Ascomycota</taxon>
        <taxon>Pezizomycotina</taxon>
        <taxon>Sordariomycetes</taxon>
        <taxon>Hypocreomycetidae</taxon>
        <taxon>Glomerellales</taxon>
        <taxon>Glomerellaceae</taxon>
        <taxon>Colletotrichum</taxon>
        <taxon>Colletotrichum acutatum species complex</taxon>
    </lineage>
</organism>
<protein>
    <submittedName>
        <fullName evidence="2">Uncharacterized protein</fullName>
    </submittedName>
</protein>
<evidence type="ECO:0000313" key="2">
    <source>
        <dbReference type="EMBL" id="KAK1537308.1"/>
    </source>
</evidence>
<reference evidence="2 3" key="1">
    <citation type="submission" date="2016-10" db="EMBL/GenBank/DDBJ databases">
        <title>The genome sequence of Colletotrichum fioriniae PJ7.</title>
        <authorList>
            <person name="Baroncelli R."/>
        </authorList>
    </citation>
    <scope>NUCLEOTIDE SEQUENCE [LARGE SCALE GENOMIC DNA]</scope>
    <source>
        <strain evidence="2 3">IMI 309622</strain>
    </source>
</reference>
<comment type="caution">
    <text evidence="2">The sequence shown here is derived from an EMBL/GenBank/DDBJ whole genome shotgun (WGS) entry which is preliminary data.</text>
</comment>
<feature type="region of interest" description="Disordered" evidence="1">
    <location>
        <begin position="29"/>
        <end position="70"/>
    </location>
</feature>
<dbReference type="RefSeq" id="XP_060319466.1">
    <property type="nucleotide sequence ID" value="XM_060450816.1"/>
</dbReference>
<accession>A0AAJ0E6L5</accession>
<evidence type="ECO:0000313" key="3">
    <source>
        <dbReference type="Proteomes" id="UP001240678"/>
    </source>
</evidence>
<dbReference type="Proteomes" id="UP001240678">
    <property type="component" value="Unassembled WGS sequence"/>
</dbReference>
<name>A0AAJ0E6L5_9PEZI</name>
<proteinExistence type="predicted"/>
<sequence>MLGANGAHFVRGEWDDALPAFEMEMGRNDEKRRLLTEHSPNLVGGEGKEGPAHPNSSTPSSWRRIEYTLD</sequence>
<evidence type="ECO:0000256" key="1">
    <source>
        <dbReference type="SAM" id="MobiDB-lite"/>
    </source>
</evidence>
<dbReference type="GeneID" id="85334363"/>
<gene>
    <name evidence="2" type="ORF">CCOS01_02628</name>
</gene>
<keyword evidence="3" id="KW-1185">Reference proteome</keyword>
<dbReference type="EMBL" id="MOOE01000002">
    <property type="protein sequence ID" value="KAK1537308.1"/>
    <property type="molecule type" value="Genomic_DNA"/>
</dbReference>
<dbReference type="AlphaFoldDB" id="A0AAJ0E6L5"/>